<dbReference type="Pfam" id="PF00459">
    <property type="entry name" value="Inositol_P"/>
    <property type="match status" value="1"/>
</dbReference>
<name>A0A109XX49_ALCXX</name>
<evidence type="ECO:0000256" key="3">
    <source>
        <dbReference type="ARBA" id="ARBA00009759"/>
    </source>
</evidence>
<dbReference type="GO" id="GO:0000105">
    <property type="term" value="P:L-histidine biosynthetic process"/>
    <property type="evidence" value="ECO:0007669"/>
    <property type="project" value="UniProtKB-UniRule"/>
</dbReference>
<evidence type="ECO:0000256" key="9">
    <source>
        <dbReference type="ARBA" id="ARBA00023102"/>
    </source>
</evidence>
<reference evidence="14" key="1">
    <citation type="submission" date="2015-12" db="EMBL/GenBank/DDBJ databases">
        <title>FDA dAtabase for Regulatory Grade micrObial Sequences (FDA-ARGOS): Supporting development and validation of Infectious Disease Dx tests.</title>
        <authorList>
            <person name="Case J."/>
            <person name="Tallon L."/>
            <person name="Sadzewicz L."/>
            <person name="Sengamalay N."/>
            <person name="Ott S."/>
            <person name="Godinez A."/>
            <person name="Nagaraj S."/>
            <person name="Nadendla S."/>
            <person name="Sichtig H."/>
        </authorList>
    </citation>
    <scope>NUCLEOTIDE SEQUENCE [LARGE SCALE GENOMIC DNA]</scope>
    <source>
        <strain evidence="14">FDAARGOS_147</strain>
    </source>
</reference>
<evidence type="ECO:0000256" key="10">
    <source>
        <dbReference type="ARBA" id="ARBA00049158"/>
    </source>
</evidence>
<evidence type="ECO:0000313" key="13">
    <source>
        <dbReference type="EMBL" id="AMG37983.1"/>
    </source>
</evidence>
<organism evidence="13 14">
    <name type="scientific">Alcaligenes xylosoxydans xylosoxydans</name>
    <name type="common">Achromobacter xylosoxidans</name>
    <dbReference type="NCBI Taxonomy" id="85698"/>
    <lineage>
        <taxon>Bacteria</taxon>
        <taxon>Pseudomonadati</taxon>
        <taxon>Pseudomonadota</taxon>
        <taxon>Betaproteobacteria</taxon>
        <taxon>Burkholderiales</taxon>
        <taxon>Alcaligenaceae</taxon>
        <taxon>Achromobacter</taxon>
    </lineage>
</organism>
<evidence type="ECO:0000256" key="6">
    <source>
        <dbReference type="ARBA" id="ARBA00022723"/>
    </source>
</evidence>
<comment type="catalytic activity">
    <reaction evidence="10">
        <text>L-histidinol phosphate + H2O = L-histidinol + phosphate</text>
        <dbReference type="Rhea" id="RHEA:14465"/>
        <dbReference type="ChEBI" id="CHEBI:15377"/>
        <dbReference type="ChEBI" id="CHEBI:43474"/>
        <dbReference type="ChEBI" id="CHEBI:57699"/>
        <dbReference type="ChEBI" id="CHEBI:57980"/>
        <dbReference type="EC" id="3.1.3.15"/>
    </reaction>
</comment>
<proteinExistence type="inferred from homology"/>
<comment type="pathway">
    <text evidence="2">Amino-acid biosynthesis; L-histidine biosynthesis; L-histidine from 5-phospho-alpha-D-ribose 1-diphosphate: step 8/9.</text>
</comment>
<dbReference type="NCBIfam" id="TIGR02067">
    <property type="entry name" value="his_9_HisN"/>
    <property type="match status" value="1"/>
</dbReference>
<feature type="binding site" evidence="12">
    <location>
        <position position="92"/>
    </location>
    <ligand>
        <name>Mg(2+)</name>
        <dbReference type="ChEBI" id="CHEBI:18420"/>
        <label>1</label>
        <note>catalytic</note>
    </ligand>
</feature>
<dbReference type="EC" id="3.1.3.15" evidence="4 11"/>
<evidence type="ECO:0000256" key="7">
    <source>
        <dbReference type="ARBA" id="ARBA00022801"/>
    </source>
</evidence>
<dbReference type="Gene3D" id="3.30.540.10">
    <property type="entry name" value="Fructose-1,6-Bisphosphatase, subunit A, domain 1"/>
    <property type="match status" value="1"/>
</dbReference>
<dbReference type="Proteomes" id="UP000060602">
    <property type="component" value="Chromosome"/>
</dbReference>
<keyword evidence="5" id="KW-0028">Amino-acid biosynthesis</keyword>
<dbReference type="RefSeq" id="WP_006392094.1">
    <property type="nucleotide sequence ID" value="NZ_CP014060.2"/>
</dbReference>
<gene>
    <name evidence="13" type="primary">hisN</name>
    <name evidence="13" type="ORF">AL504_19380</name>
</gene>
<dbReference type="SUPFAM" id="SSF56655">
    <property type="entry name" value="Carbohydrate phosphatase"/>
    <property type="match status" value="1"/>
</dbReference>
<feature type="binding site" evidence="12">
    <location>
        <position position="76"/>
    </location>
    <ligand>
        <name>Mg(2+)</name>
        <dbReference type="ChEBI" id="CHEBI:18420"/>
        <label>1</label>
        <note>catalytic</note>
    </ligand>
</feature>
<keyword evidence="8 12" id="KW-0460">Magnesium</keyword>
<dbReference type="InterPro" id="IPR011809">
    <property type="entry name" value="His_9_proposed"/>
</dbReference>
<evidence type="ECO:0000256" key="4">
    <source>
        <dbReference type="ARBA" id="ARBA00013085"/>
    </source>
</evidence>
<protein>
    <recommendedName>
        <fullName evidence="4 11">Histidinol-phosphatase</fullName>
        <ecNumber evidence="4 11">3.1.3.15</ecNumber>
    </recommendedName>
</protein>
<dbReference type="PROSITE" id="PS00629">
    <property type="entry name" value="IMP_1"/>
    <property type="match status" value="1"/>
</dbReference>
<dbReference type="Gene3D" id="3.40.190.80">
    <property type="match status" value="1"/>
</dbReference>
<keyword evidence="6 12" id="KW-0479">Metal-binding</keyword>
<dbReference type="PANTHER" id="PTHR43200:SF6">
    <property type="entry name" value="3'(2'),5'-BISPHOSPHATE NUCLEOTIDASE"/>
    <property type="match status" value="1"/>
</dbReference>
<feature type="binding site" evidence="12">
    <location>
        <position position="95"/>
    </location>
    <ligand>
        <name>Mg(2+)</name>
        <dbReference type="ChEBI" id="CHEBI:18420"/>
        <label>1</label>
        <note>catalytic</note>
    </ligand>
</feature>
<dbReference type="EMBL" id="CP014060">
    <property type="protein sequence ID" value="AMG37983.1"/>
    <property type="molecule type" value="Genomic_DNA"/>
</dbReference>
<dbReference type="AlphaFoldDB" id="A0A109XX49"/>
<dbReference type="InterPro" id="IPR000760">
    <property type="entry name" value="Inositol_monophosphatase-like"/>
</dbReference>
<accession>A0A109XX49</accession>
<comment type="cofactor">
    <cofactor evidence="1 12">
        <name>Mg(2+)</name>
        <dbReference type="ChEBI" id="CHEBI:18420"/>
    </cofactor>
</comment>
<dbReference type="PANTHER" id="PTHR43200">
    <property type="entry name" value="PHOSPHATASE"/>
    <property type="match status" value="1"/>
</dbReference>
<dbReference type="InterPro" id="IPR020583">
    <property type="entry name" value="Inositol_monoP_metal-BS"/>
</dbReference>
<keyword evidence="7" id="KW-0378">Hydrolase</keyword>
<feature type="binding site" evidence="12">
    <location>
        <position position="94"/>
    </location>
    <ligand>
        <name>Mg(2+)</name>
        <dbReference type="ChEBI" id="CHEBI:18420"/>
        <label>1</label>
        <note>catalytic</note>
    </ligand>
</feature>
<dbReference type="InterPro" id="IPR051090">
    <property type="entry name" value="Inositol_monoP_superfamily"/>
</dbReference>
<evidence type="ECO:0000256" key="11">
    <source>
        <dbReference type="NCBIfam" id="TIGR02067"/>
    </source>
</evidence>
<comment type="similarity">
    <text evidence="3">Belongs to the inositol monophosphatase superfamily.</text>
</comment>
<feature type="binding site" evidence="12">
    <location>
        <position position="216"/>
    </location>
    <ligand>
        <name>Mg(2+)</name>
        <dbReference type="ChEBI" id="CHEBI:18420"/>
        <label>1</label>
        <note>catalytic</note>
    </ligand>
</feature>
<evidence type="ECO:0000256" key="5">
    <source>
        <dbReference type="ARBA" id="ARBA00022605"/>
    </source>
</evidence>
<keyword evidence="9" id="KW-0368">Histidine biosynthesis</keyword>
<dbReference type="CDD" id="cd01641">
    <property type="entry name" value="Bacterial_IMPase_like_1"/>
    <property type="match status" value="1"/>
</dbReference>
<evidence type="ECO:0000256" key="12">
    <source>
        <dbReference type="PIRSR" id="PIRSR600760-2"/>
    </source>
</evidence>
<dbReference type="UniPathway" id="UPA00031">
    <property type="reaction ID" value="UER00013"/>
</dbReference>
<dbReference type="PRINTS" id="PR00377">
    <property type="entry name" value="IMPHPHTASES"/>
</dbReference>
<dbReference type="GO" id="GO:0046872">
    <property type="term" value="F:metal ion binding"/>
    <property type="evidence" value="ECO:0007669"/>
    <property type="project" value="UniProtKB-KW"/>
</dbReference>
<evidence type="ECO:0000256" key="2">
    <source>
        <dbReference type="ARBA" id="ARBA00004970"/>
    </source>
</evidence>
<dbReference type="GO" id="GO:0004401">
    <property type="term" value="F:histidinol-phosphatase activity"/>
    <property type="evidence" value="ECO:0007669"/>
    <property type="project" value="UniProtKB-UniRule"/>
</dbReference>
<evidence type="ECO:0000256" key="8">
    <source>
        <dbReference type="ARBA" id="ARBA00022842"/>
    </source>
</evidence>
<sequence>MQTSPPLNAQQLAAFSSFAQTLADQVRPLSRQWFRHPLMVETKADESPVTRADREVEAALREAIARQYPDHGIFGEEYGASHAEAEWVWSLDPIDGTRAFISGNPLWGTLLGLLHRGRPVLGLIDIPMMAERWLGVAGSPARLNGEPCRARQCTELDQAILYATSPDIFEGADLGAFDALARSVRMRRYGGDCYSYGLLASGHVDLVVEAGLQPYDYLALMPVIEGAGGVITDWSGQPLGLASQGRVIAAATPQLHREAMRVLGAAVT</sequence>
<evidence type="ECO:0000256" key="1">
    <source>
        <dbReference type="ARBA" id="ARBA00001946"/>
    </source>
</evidence>
<evidence type="ECO:0000313" key="14">
    <source>
        <dbReference type="Proteomes" id="UP000060602"/>
    </source>
</evidence>